<feature type="transmembrane region" description="Helical" evidence="1">
    <location>
        <begin position="66"/>
        <end position="89"/>
    </location>
</feature>
<keyword evidence="1" id="KW-1133">Transmembrane helix</keyword>
<gene>
    <name evidence="2" type="ORF">g.26453</name>
</gene>
<organism evidence="2">
    <name type="scientific">Cuerna arida</name>
    <dbReference type="NCBI Taxonomy" id="1464854"/>
    <lineage>
        <taxon>Eukaryota</taxon>
        <taxon>Metazoa</taxon>
        <taxon>Ecdysozoa</taxon>
        <taxon>Arthropoda</taxon>
        <taxon>Hexapoda</taxon>
        <taxon>Insecta</taxon>
        <taxon>Pterygota</taxon>
        <taxon>Neoptera</taxon>
        <taxon>Paraneoptera</taxon>
        <taxon>Hemiptera</taxon>
        <taxon>Auchenorrhyncha</taxon>
        <taxon>Membracoidea</taxon>
        <taxon>Cicadellidae</taxon>
        <taxon>Cicadellinae</taxon>
        <taxon>Proconiini</taxon>
        <taxon>Cuerna</taxon>
    </lineage>
</organism>
<feature type="transmembrane region" description="Helical" evidence="1">
    <location>
        <begin position="35"/>
        <end position="54"/>
    </location>
</feature>
<keyword evidence="1" id="KW-0472">Membrane</keyword>
<protein>
    <submittedName>
        <fullName evidence="2">Uncharacterized protein</fullName>
    </submittedName>
</protein>
<evidence type="ECO:0000313" key="2">
    <source>
        <dbReference type="EMBL" id="JAS59689.1"/>
    </source>
</evidence>
<dbReference type="EMBL" id="GECZ01010080">
    <property type="protein sequence ID" value="JAS59689.1"/>
    <property type="molecule type" value="Transcribed_RNA"/>
</dbReference>
<reference evidence="2" key="1">
    <citation type="submission" date="2015-11" db="EMBL/GenBank/DDBJ databases">
        <title>De novo transcriptome assembly of four potential Pierce s Disease insect vectors from Arizona vineyards.</title>
        <authorList>
            <person name="Tassone E.E."/>
        </authorList>
    </citation>
    <scope>NUCLEOTIDE SEQUENCE</scope>
</reference>
<feature type="non-terminal residue" evidence="2">
    <location>
        <position position="1"/>
    </location>
</feature>
<evidence type="ECO:0000256" key="1">
    <source>
        <dbReference type="SAM" id="Phobius"/>
    </source>
</evidence>
<name>A0A1B6GB60_9HEMI</name>
<keyword evidence="1" id="KW-0812">Transmembrane</keyword>
<dbReference type="AlphaFoldDB" id="A0A1B6GB60"/>
<sequence>CVQIPTYYILELIWSTNMITFGACMMLVPLVPTAMMANMMVVIGVLHVAVWLRAVHGVSKSTDHPLLIASCVLRTAFMLWAATTLWIFASVLKISAKRKCAKQTLSKRKYYARRPLKSFSLKIEFEESNPAPGK</sequence>
<proteinExistence type="predicted"/>
<feature type="transmembrane region" description="Helical" evidence="1">
    <location>
        <begin position="6"/>
        <end position="28"/>
    </location>
</feature>
<accession>A0A1B6GB60</accession>